<sequence>MITSTSGTYRKVWRRSYTGQHITAASSNQSPLQSIAIWLRQSGPNSLNDLVNTKYYIYASKFDDRRIDIAKSTNNWENQDKLGYSEIELNKILMASECCLPETLNLFCEIEYNHYGKTSYLQNNFREMLEKEIFTDCVIKVGDDVIKTHRCVLVQNSEVFQKMFEPNGMTEALNGEVIISDFTPECVRAMLEFFYTGEVNEDTTKNHLDGIFAIAHKYGVEQLKCKCEHIMANLIDIANIVKCCHVINLFGAPVLEKACKNYIQVNNKSFLKSKEWEEIKNISQLLSIEILEYVIDDFNK</sequence>
<dbReference type="WBParaSite" id="MhA1_Contig618.frz3.gene21">
    <property type="protein sequence ID" value="MhA1_Contig618.frz3.gene21"/>
    <property type="gene ID" value="MhA1_Contig618.frz3.gene21"/>
</dbReference>
<dbReference type="CDD" id="cd18186">
    <property type="entry name" value="BTB_POZ_ZBTB_KLHL-like"/>
    <property type="match status" value="1"/>
</dbReference>
<dbReference type="InterPro" id="IPR000210">
    <property type="entry name" value="BTB/POZ_dom"/>
</dbReference>
<dbReference type="PROSITE" id="PS50097">
    <property type="entry name" value="BTB"/>
    <property type="match status" value="1"/>
</dbReference>
<dbReference type="SUPFAM" id="SSF54695">
    <property type="entry name" value="POZ domain"/>
    <property type="match status" value="1"/>
</dbReference>
<dbReference type="Pfam" id="PF00651">
    <property type="entry name" value="BTB"/>
    <property type="match status" value="1"/>
</dbReference>
<keyword evidence="2" id="KW-1185">Reference proteome</keyword>
<organism evidence="2 3">
    <name type="scientific">Meloidogyne hapla</name>
    <name type="common">Root-knot nematode worm</name>
    <dbReference type="NCBI Taxonomy" id="6305"/>
    <lineage>
        <taxon>Eukaryota</taxon>
        <taxon>Metazoa</taxon>
        <taxon>Ecdysozoa</taxon>
        <taxon>Nematoda</taxon>
        <taxon>Chromadorea</taxon>
        <taxon>Rhabditida</taxon>
        <taxon>Tylenchina</taxon>
        <taxon>Tylenchomorpha</taxon>
        <taxon>Tylenchoidea</taxon>
        <taxon>Meloidogynidae</taxon>
        <taxon>Meloidogyninae</taxon>
        <taxon>Meloidogyne</taxon>
    </lineage>
</organism>
<dbReference type="AlphaFoldDB" id="A0A1I8BUK9"/>
<dbReference type="PANTHER" id="PTHR24413">
    <property type="entry name" value="SPECKLE-TYPE POZ PROTEIN"/>
    <property type="match status" value="1"/>
</dbReference>
<evidence type="ECO:0000313" key="2">
    <source>
        <dbReference type="Proteomes" id="UP000095281"/>
    </source>
</evidence>
<proteinExistence type="predicted"/>
<dbReference type="OMA" id="FMAFEIN"/>
<dbReference type="SMART" id="SM00225">
    <property type="entry name" value="BTB"/>
    <property type="match status" value="1"/>
</dbReference>
<dbReference type="Proteomes" id="UP000095281">
    <property type="component" value="Unplaced"/>
</dbReference>
<accession>A0A1I8BUK9</accession>
<protein>
    <submittedName>
        <fullName evidence="3">BTB domain-containing protein</fullName>
    </submittedName>
</protein>
<reference evidence="3" key="1">
    <citation type="submission" date="2016-11" db="UniProtKB">
        <authorList>
            <consortium name="WormBaseParasite"/>
        </authorList>
    </citation>
    <scope>IDENTIFICATION</scope>
</reference>
<dbReference type="Gene3D" id="3.30.710.10">
    <property type="entry name" value="Potassium Channel Kv1.1, Chain A"/>
    <property type="match status" value="1"/>
</dbReference>
<name>A0A1I8BUK9_MELHA</name>
<evidence type="ECO:0000259" key="1">
    <source>
        <dbReference type="PROSITE" id="PS50097"/>
    </source>
</evidence>
<evidence type="ECO:0000313" key="3">
    <source>
        <dbReference type="WBParaSite" id="MhA1_Contig618.frz3.gene21"/>
    </source>
</evidence>
<feature type="domain" description="BTB" evidence="1">
    <location>
        <begin position="135"/>
        <end position="203"/>
    </location>
</feature>
<dbReference type="InterPro" id="IPR011333">
    <property type="entry name" value="SKP1/BTB/POZ_sf"/>
</dbReference>